<dbReference type="Proteomes" id="UP000663829">
    <property type="component" value="Unassembled WGS sequence"/>
</dbReference>
<dbReference type="GO" id="GO:0016020">
    <property type="term" value="C:membrane"/>
    <property type="evidence" value="ECO:0007669"/>
    <property type="project" value="InterPro"/>
</dbReference>
<dbReference type="AlphaFoldDB" id="A0A815A4F9"/>
<evidence type="ECO:0000313" key="6">
    <source>
        <dbReference type="EMBL" id="CAF4148395.1"/>
    </source>
</evidence>
<dbReference type="Proteomes" id="UP000681722">
    <property type="component" value="Unassembled WGS sequence"/>
</dbReference>
<sequence length="159" mass="18905">MPHWIRRYICHYLAWLLRMKRPNEEISWKVISCLQNLVILKRSEQNSEAKESKITDNESEPLLSQELVPGNTSEQPQTYENKSNLKEIKQLKVELQRIFKEICVITDDIRQRGKDDNIASDWKFAAMVIERFCLWLFTFLTIVFTCSILFSSPNIFKLY</sequence>
<dbReference type="InterPro" id="IPR036719">
    <property type="entry name" value="Neuro-gated_channel_TM_sf"/>
</dbReference>
<evidence type="ECO:0000313" key="4">
    <source>
        <dbReference type="EMBL" id="CAF1337155.1"/>
    </source>
</evidence>
<dbReference type="Pfam" id="PF02932">
    <property type="entry name" value="Neur_chan_memb"/>
    <property type="match status" value="1"/>
</dbReference>
<protein>
    <recommendedName>
        <fullName evidence="2">Neurotransmitter-gated ion-channel transmembrane domain-containing protein</fullName>
    </recommendedName>
</protein>
<evidence type="ECO:0000256" key="1">
    <source>
        <dbReference type="SAM" id="Phobius"/>
    </source>
</evidence>
<reference evidence="3" key="1">
    <citation type="submission" date="2021-02" db="EMBL/GenBank/DDBJ databases">
        <authorList>
            <person name="Nowell W R."/>
        </authorList>
    </citation>
    <scope>NUCLEOTIDE SEQUENCE</scope>
</reference>
<dbReference type="GO" id="GO:0006811">
    <property type="term" value="P:monoatomic ion transport"/>
    <property type="evidence" value="ECO:0007669"/>
    <property type="project" value="InterPro"/>
</dbReference>
<evidence type="ECO:0000259" key="2">
    <source>
        <dbReference type="Pfam" id="PF02932"/>
    </source>
</evidence>
<dbReference type="Proteomes" id="UP000677228">
    <property type="component" value="Unassembled WGS sequence"/>
</dbReference>
<proteinExistence type="predicted"/>
<feature type="transmembrane region" description="Helical" evidence="1">
    <location>
        <begin position="132"/>
        <end position="150"/>
    </location>
</feature>
<evidence type="ECO:0000313" key="5">
    <source>
        <dbReference type="EMBL" id="CAF4020382.1"/>
    </source>
</evidence>
<keyword evidence="1" id="KW-1133">Transmembrane helix</keyword>
<dbReference type="EMBL" id="CAJOBA010043373">
    <property type="protein sequence ID" value="CAF4148395.1"/>
    <property type="molecule type" value="Genomic_DNA"/>
</dbReference>
<dbReference type="Gene3D" id="1.20.58.390">
    <property type="entry name" value="Neurotransmitter-gated ion-channel transmembrane domain"/>
    <property type="match status" value="1"/>
</dbReference>
<dbReference type="InterPro" id="IPR006029">
    <property type="entry name" value="Neurotrans-gated_channel_TM"/>
</dbReference>
<name>A0A815A4F9_9BILA</name>
<keyword evidence="7" id="KW-1185">Reference proteome</keyword>
<gene>
    <name evidence="3" type="ORF">GPM918_LOCUS26134</name>
    <name evidence="4" type="ORF">OVA965_LOCUS30169</name>
    <name evidence="5" type="ORF">SRO942_LOCUS26232</name>
    <name evidence="6" type="ORF">TMI583_LOCUS30962</name>
</gene>
<organism evidence="3 7">
    <name type="scientific">Didymodactylos carnosus</name>
    <dbReference type="NCBI Taxonomy" id="1234261"/>
    <lineage>
        <taxon>Eukaryota</taxon>
        <taxon>Metazoa</taxon>
        <taxon>Spiralia</taxon>
        <taxon>Gnathifera</taxon>
        <taxon>Rotifera</taxon>
        <taxon>Eurotatoria</taxon>
        <taxon>Bdelloidea</taxon>
        <taxon>Philodinida</taxon>
        <taxon>Philodinidae</taxon>
        <taxon>Didymodactylos</taxon>
    </lineage>
</organism>
<comment type="caution">
    <text evidence="3">The sequence shown here is derived from an EMBL/GenBank/DDBJ whole genome shotgun (WGS) entry which is preliminary data.</text>
</comment>
<dbReference type="OrthoDB" id="5975154at2759"/>
<dbReference type="InterPro" id="IPR038050">
    <property type="entry name" value="Neuro_actylchol_rec"/>
</dbReference>
<dbReference type="EMBL" id="CAJOBC010014543">
    <property type="protein sequence ID" value="CAF4020382.1"/>
    <property type="molecule type" value="Genomic_DNA"/>
</dbReference>
<dbReference type="SUPFAM" id="SSF90112">
    <property type="entry name" value="Neurotransmitter-gated ion-channel transmembrane pore"/>
    <property type="match status" value="1"/>
</dbReference>
<evidence type="ECO:0000313" key="7">
    <source>
        <dbReference type="Proteomes" id="UP000663829"/>
    </source>
</evidence>
<dbReference type="Proteomes" id="UP000682733">
    <property type="component" value="Unassembled WGS sequence"/>
</dbReference>
<dbReference type="EMBL" id="CAJNOK010021753">
    <property type="protein sequence ID" value="CAF1337155.1"/>
    <property type="molecule type" value="Genomic_DNA"/>
</dbReference>
<keyword evidence="1" id="KW-0812">Transmembrane</keyword>
<feature type="domain" description="Neurotransmitter-gated ion-channel transmembrane" evidence="2">
    <location>
        <begin position="1"/>
        <end position="148"/>
    </location>
</feature>
<dbReference type="EMBL" id="CAJNOQ010010407">
    <property type="protein sequence ID" value="CAF1251023.1"/>
    <property type="molecule type" value="Genomic_DNA"/>
</dbReference>
<evidence type="ECO:0000313" key="3">
    <source>
        <dbReference type="EMBL" id="CAF1251023.1"/>
    </source>
</evidence>
<accession>A0A815A4F9</accession>
<keyword evidence="1" id="KW-0472">Membrane</keyword>